<dbReference type="Proteomes" id="UP000061660">
    <property type="component" value="Chromosome"/>
</dbReference>
<dbReference type="SMART" id="SM00346">
    <property type="entry name" value="HTH_ICLR"/>
    <property type="match status" value="1"/>
</dbReference>
<dbReference type="PROSITE" id="PS51078">
    <property type="entry name" value="ICLR_ED"/>
    <property type="match status" value="1"/>
</dbReference>
<feature type="domain" description="HTH iclR-type" evidence="4">
    <location>
        <begin position="25"/>
        <end position="86"/>
    </location>
</feature>
<dbReference type="AlphaFoldDB" id="A0A0U2MTH2"/>
<organism evidence="6 7">
    <name type="scientific">Paenibacillus naphthalenovorans</name>
    <dbReference type="NCBI Taxonomy" id="162209"/>
    <lineage>
        <taxon>Bacteria</taxon>
        <taxon>Bacillati</taxon>
        <taxon>Bacillota</taxon>
        <taxon>Bacilli</taxon>
        <taxon>Bacillales</taxon>
        <taxon>Paenibacillaceae</taxon>
        <taxon>Paenibacillus</taxon>
    </lineage>
</organism>
<dbReference type="SUPFAM" id="SSF55781">
    <property type="entry name" value="GAF domain-like"/>
    <property type="match status" value="1"/>
</dbReference>
<protein>
    <submittedName>
        <fullName evidence="6">IclR family transcriptional regulator</fullName>
    </submittedName>
</protein>
<dbReference type="InterPro" id="IPR036390">
    <property type="entry name" value="WH_DNA-bd_sf"/>
</dbReference>
<feature type="domain" description="IclR-ED" evidence="5">
    <location>
        <begin position="87"/>
        <end position="265"/>
    </location>
</feature>
<gene>
    <name evidence="6" type="ORF">IJ22_01030</name>
</gene>
<dbReference type="Gene3D" id="1.10.10.10">
    <property type="entry name" value="Winged helix-like DNA-binding domain superfamily/Winged helix DNA-binding domain"/>
    <property type="match status" value="1"/>
</dbReference>
<dbReference type="InterPro" id="IPR029016">
    <property type="entry name" value="GAF-like_dom_sf"/>
</dbReference>
<dbReference type="Pfam" id="PF01614">
    <property type="entry name" value="IclR_C"/>
    <property type="match status" value="1"/>
</dbReference>
<dbReference type="GO" id="GO:0003700">
    <property type="term" value="F:DNA-binding transcription factor activity"/>
    <property type="evidence" value="ECO:0007669"/>
    <property type="project" value="TreeGrafter"/>
</dbReference>
<dbReference type="RefSeq" id="WP_062406410.1">
    <property type="nucleotide sequence ID" value="NZ_CP013652.1"/>
</dbReference>
<reference evidence="7" key="1">
    <citation type="submission" date="2015-12" db="EMBL/GenBank/DDBJ databases">
        <title>Complete genome sequences of two moderately thermophilic Paenibacillus species.</title>
        <authorList>
            <person name="Butler R.III."/>
            <person name="Wang J."/>
            <person name="Stark B.C."/>
            <person name="Pombert J.-F."/>
        </authorList>
    </citation>
    <scope>NUCLEOTIDE SEQUENCE [LARGE SCALE GENOMIC DNA]</scope>
    <source>
        <strain evidence="7">32O-Y</strain>
    </source>
</reference>
<keyword evidence="1" id="KW-0805">Transcription regulation</keyword>
<keyword evidence="3" id="KW-0804">Transcription</keyword>
<dbReference type="KEGG" id="pnp:IJ22_01030"/>
<dbReference type="PATRIC" id="fig|162209.4.peg.101"/>
<proteinExistence type="predicted"/>
<evidence type="ECO:0000313" key="6">
    <source>
        <dbReference type="EMBL" id="ALS20495.1"/>
    </source>
</evidence>
<dbReference type="OrthoDB" id="6687062at2"/>
<dbReference type="Pfam" id="PF09339">
    <property type="entry name" value="HTH_IclR"/>
    <property type="match status" value="1"/>
</dbReference>
<dbReference type="InterPro" id="IPR050707">
    <property type="entry name" value="HTH_MetabolicPath_Reg"/>
</dbReference>
<dbReference type="InterPro" id="IPR005471">
    <property type="entry name" value="Tscrpt_reg_IclR_N"/>
</dbReference>
<accession>A0A0U2MTH2</accession>
<evidence type="ECO:0000313" key="7">
    <source>
        <dbReference type="Proteomes" id="UP000061660"/>
    </source>
</evidence>
<name>A0A0U2MTH2_9BACL</name>
<keyword evidence="7" id="KW-1185">Reference proteome</keyword>
<evidence type="ECO:0000256" key="3">
    <source>
        <dbReference type="ARBA" id="ARBA00023163"/>
    </source>
</evidence>
<sequence length="272" mass="30155">MIQINETRREGLKEMTTNDLKGHGIQSLELGLDILKKIADQDKPLTITEIANLCGMSKSKLHRYLTSFCRCGFLAKQDDLRYSLGTELILLGLKTSEKLDVKEISGPYLTALRERLNETVALAIWGENGPFFLRWEESNRAVNLGIRAGSQVSVTRSAPGKLFAAYLPQSRTLELVKRELPNGELEQAAFYNEMEEVKRKGYAVTQGTLIPGISAISCPVFGQNGEIIAAITVVGLIDTLDVSENSETIPIIKEQCLSLSHSLGYQKKFSYV</sequence>
<dbReference type="STRING" id="162209.IJ22_01030"/>
<dbReference type="Gene3D" id="3.30.450.40">
    <property type="match status" value="1"/>
</dbReference>
<reference evidence="6 7" key="2">
    <citation type="journal article" date="2016" name="Genome Announc.">
        <title>Complete Genome Sequences of Two Interactive Moderate Thermophiles, Paenibacillus napthalenovorans 32O-Y and Paenibacillus sp. 32O-W.</title>
        <authorList>
            <person name="Butler R.R.III."/>
            <person name="Wang J."/>
            <person name="Stark B.C."/>
            <person name="Pombert J.F."/>
        </authorList>
    </citation>
    <scope>NUCLEOTIDE SEQUENCE [LARGE SCALE GENOMIC DNA]</scope>
    <source>
        <strain evidence="6 7">32O-Y</strain>
    </source>
</reference>
<dbReference type="InterPro" id="IPR014757">
    <property type="entry name" value="Tscrpt_reg_IclR_C"/>
</dbReference>
<evidence type="ECO:0000259" key="4">
    <source>
        <dbReference type="PROSITE" id="PS51077"/>
    </source>
</evidence>
<keyword evidence="2" id="KW-0238">DNA-binding</keyword>
<dbReference type="InterPro" id="IPR036388">
    <property type="entry name" value="WH-like_DNA-bd_sf"/>
</dbReference>
<dbReference type="EMBL" id="CP013652">
    <property type="protein sequence ID" value="ALS20495.1"/>
    <property type="molecule type" value="Genomic_DNA"/>
</dbReference>
<dbReference type="GO" id="GO:0045892">
    <property type="term" value="P:negative regulation of DNA-templated transcription"/>
    <property type="evidence" value="ECO:0007669"/>
    <property type="project" value="TreeGrafter"/>
</dbReference>
<dbReference type="PANTHER" id="PTHR30136:SF8">
    <property type="entry name" value="TRANSCRIPTIONAL REGULATORY PROTEIN"/>
    <property type="match status" value="1"/>
</dbReference>
<dbReference type="SUPFAM" id="SSF46785">
    <property type="entry name" value="Winged helix' DNA-binding domain"/>
    <property type="match status" value="1"/>
</dbReference>
<dbReference type="PROSITE" id="PS51077">
    <property type="entry name" value="HTH_ICLR"/>
    <property type="match status" value="1"/>
</dbReference>
<dbReference type="GO" id="GO:0003677">
    <property type="term" value="F:DNA binding"/>
    <property type="evidence" value="ECO:0007669"/>
    <property type="project" value="UniProtKB-KW"/>
</dbReference>
<evidence type="ECO:0000259" key="5">
    <source>
        <dbReference type="PROSITE" id="PS51078"/>
    </source>
</evidence>
<evidence type="ECO:0000256" key="2">
    <source>
        <dbReference type="ARBA" id="ARBA00023125"/>
    </source>
</evidence>
<evidence type="ECO:0000256" key="1">
    <source>
        <dbReference type="ARBA" id="ARBA00023015"/>
    </source>
</evidence>
<dbReference type="PANTHER" id="PTHR30136">
    <property type="entry name" value="HELIX-TURN-HELIX TRANSCRIPTIONAL REGULATOR, ICLR FAMILY"/>
    <property type="match status" value="1"/>
</dbReference>